<dbReference type="Pfam" id="PF01161">
    <property type="entry name" value="PBP"/>
    <property type="match status" value="1"/>
</dbReference>
<proteinExistence type="inferred from homology"/>
<protein>
    <submittedName>
        <fullName evidence="2">YbhB/YbcL family Raf kinase inhibitor-like protein</fullName>
    </submittedName>
</protein>
<dbReference type="AlphaFoldDB" id="A0A6G9YI34"/>
<evidence type="ECO:0000313" key="3">
    <source>
        <dbReference type="Proteomes" id="UP000503540"/>
    </source>
</evidence>
<dbReference type="InterPro" id="IPR036610">
    <property type="entry name" value="PEBP-like_sf"/>
</dbReference>
<dbReference type="RefSeq" id="WP_167475468.1">
    <property type="nucleotide sequence ID" value="NZ_CP046172.1"/>
</dbReference>
<dbReference type="PANTHER" id="PTHR30289">
    <property type="entry name" value="UNCHARACTERIZED PROTEIN YBCL-RELATED"/>
    <property type="match status" value="1"/>
</dbReference>
<evidence type="ECO:0000256" key="1">
    <source>
        <dbReference type="ARBA" id="ARBA00007120"/>
    </source>
</evidence>
<dbReference type="SUPFAM" id="SSF49777">
    <property type="entry name" value="PEBP-like"/>
    <property type="match status" value="1"/>
</dbReference>
<evidence type="ECO:0000313" key="2">
    <source>
        <dbReference type="EMBL" id="QIS12844.1"/>
    </source>
</evidence>
<organism evidence="2 3">
    <name type="scientific">Nocardia arthritidis</name>
    <dbReference type="NCBI Taxonomy" id="228602"/>
    <lineage>
        <taxon>Bacteria</taxon>
        <taxon>Bacillati</taxon>
        <taxon>Actinomycetota</taxon>
        <taxon>Actinomycetes</taxon>
        <taxon>Mycobacteriales</taxon>
        <taxon>Nocardiaceae</taxon>
        <taxon>Nocardia</taxon>
    </lineage>
</organism>
<gene>
    <name evidence="2" type="ORF">F5544_24945</name>
</gene>
<dbReference type="InterPro" id="IPR008914">
    <property type="entry name" value="PEBP"/>
</dbReference>
<sequence>MSVLGKLLANKRAGDEGLAWNRPNLAGGSTFRITSPDFEHESHLNVIHAGKRLGGQDRSPALTWSPPPAETAQLLLAIEDPDAPMKTPFVHAVALLDPTLGGLPQNGLAADDPAPGALILRSGWGRGYMGPAPIKGHGPHRYVFQLFALAEPITTGKSLESAKPAEVLAAGRALARARIDAFYERG</sequence>
<dbReference type="Proteomes" id="UP000503540">
    <property type="component" value="Chromosome"/>
</dbReference>
<dbReference type="EMBL" id="CP046172">
    <property type="protein sequence ID" value="QIS12844.1"/>
    <property type="molecule type" value="Genomic_DNA"/>
</dbReference>
<comment type="similarity">
    <text evidence="1">Belongs to the UPF0098 family.</text>
</comment>
<dbReference type="InterPro" id="IPR005247">
    <property type="entry name" value="YbhB_YbcL/LppC-like"/>
</dbReference>
<dbReference type="CDD" id="cd00865">
    <property type="entry name" value="PEBP_bact_arch"/>
    <property type="match status" value="1"/>
</dbReference>
<name>A0A6G9YI34_9NOCA</name>
<accession>A0A6G9YI34</accession>
<reference evidence="2 3" key="1">
    <citation type="journal article" date="2019" name="ACS Chem. Biol.">
        <title>Identification and Mobilization of a Cryptic Antibiotic Biosynthesis Gene Locus from a Human-Pathogenic Nocardia Isolate.</title>
        <authorList>
            <person name="Herisse M."/>
            <person name="Ishida K."/>
            <person name="Porter J.L."/>
            <person name="Howden B."/>
            <person name="Hertweck C."/>
            <person name="Stinear T.P."/>
            <person name="Pidot S.J."/>
        </authorList>
    </citation>
    <scope>NUCLEOTIDE SEQUENCE [LARGE SCALE GENOMIC DNA]</scope>
    <source>
        <strain evidence="2 3">AUSMDU00012717</strain>
    </source>
</reference>
<dbReference type="PANTHER" id="PTHR30289:SF1">
    <property type="entry name" value="PEBP (PHOSPHATIDYLETHANOLAMINE-BINDING PROTEIN) FAMILY PROTEIN"/>
    <property type="match status" value="1"/>
</dbReference>
<dbReference type="KEGG" id="nah:F5544_24945"/>
<keyword evidence="3" id="KW-1185">Reference proteome</keyword>
<dbReference type="Gene3D" id="3.90.280.10">
    <property type="entry name" value="PEBP-like"/>
    <property type="match status" value="1"/>
</dbReference>